<comment type="caution">
    <text evidence="1">The sequence shown here is derived from an EMBL/GenBank/DDBJ whole genome shotgun (WGS) entry which is preliminary data.</text>
</comment>
<organism evidence="1 2">
    <name type="scientific">Candidatus Gottesmanbacteria bacterium RBG_13_37_7</name>
    <dbReference type="NCBI Taxonomy" id="1798369"/>
    <lineage>
        <taxon>Bacteria</taxon>
        <taxon>Candidatus Gottesmaniibacteriota</taxon>
    </lineage>
</organism>
<protein>
    <submittedName>
        <fullName evidence="1">Uncharacterized protein</fullName>
    </submittedName>
</protein>
<accession>A0A1F5YG40</accession>
<dbReference type="EMBL" id="MFIY01000073">
    <property type="protein sequence ID" value="OGF99103.1"/>
    <property type="molecule type" value="Genomic_DNA"/>
</dbReference>
<sequence>MQSLQEVADDHVQYEVQHLDGSITWVDLTTCCRDISHVTSCNAFLDAASAFGTTRGEIMAMVNTKRPVTWR</sequence>
<dbReference type="Proteomes" id="UP000178230">
    <property type="component" value="Unassembled WGS sequence"/>
</dbReference>
<name>A0A1F5YG40_9BACT</name>
<reference evidence="1 2" key="1">
    <citation type="journal article" date="2016" name="Nat. Commun.">
        <title>Thousands of microbial genomes shed light on interconnected biogeochemical processes in an aquifer system.</title>
        <authorList>
            <person name="Anantharaman K."/>
            <person name="Brown C.T."/>
            <person name="Hug L.A."/>
            <person name="Sharon I."/>
            <person name="Castelle C.J."/>
            <person name="Probst A.J."/>
            <person name="Thomas B.C."/>
            <person name="Singh A."/>
            <person name="Wilkins M.J."/>
            <person name="Karaoz U."/>
            <person name="Brodie E.L."/>
            <person name="Williams K.H."/>
            <person name="Hubbard S.S."/>
            <person name="Banfield J.F."/>
        </authorList>
    </citation>
    <scope>NUCLEOTIDE SEQUENCE [LARGE SCALE GENOMIC DNA]</scope>
</reference>
<evidence type="ECO:0000313" key="2">
    <source>
        <dbReference type="Proteomes" id="UP000178230"/>
    </source>
</evidence>
<dbReference type="AlphaFoldDB" id="A0A1F5YG40"/>
<proteinExistence type="predicted"/>
<evidence type="ECO:0000313" key="1">
    <source>
        <dbReference type="EMBL" id="OGF99103.1"/>
    </source>
</evidence>
<gene>
    <name evidence="1" type="ORF">A2Y99_00740</name>
</gene>